<gene>
    <name evidence="2" type="ORF">GCM10023116_14960</name>
</gene>
<keyword evidence="1" id="KW-1133">Transmembrane helix</keyword>
<evidence type="ECO:0000313" key="2">
    <source>
        <dbReference type="EMBL" id="GAA4649222.1"/>
    </source>
</evidence>
<keyword evidence="3" id="KW-1185">Reference proteome</keyword>
<evidence type="ECO:0000256" key="1">
    <source>
        <dbReference type="SAM" id="Phobius"/>
    </source>
</evidence>
<evidence type="ECO:0000313" key="3">
    <source>
        <dbReference type="Proteomes" id="UP001500604"/>
    </source>
</evidence>
<reference evidence="3" key="1">
    <citation type="journal article" date="2019" name="Int. J. Syst. Evol. Microbiol.">
        <title>The Global Catalogue of Microorganisms (GCM) 10K type strain sequencing project: providing services to taxonomists for standard genome sequencing and annotation.</title>
        <authorList>
            <consortium name="The Broad Institute Genomics Platform"/>
            <consortium name="The Broad Institute Genome Sequencing Center for Infectious Disease"/>
            <person name="Wu L."/>
            <person name="Ma J."/>
        </authorList>
    </citation>
    <scope>NUCLEOTIDE SEQUENCE [LARGE SCALE GENOMIC DNA]</scope>
    <source>
        <strain evidence="3">JCM 17805</strain>
    </source>
</reference>
<sequence length="137" mass="15694">MSKKKYLARISQIRSVFEALTLFSGAAWLGAWINDKDAGLMNILIIIAAVCLSMTALMSFLYGLIDKKNVEKNEYLKPKRQVQAQDGWWDNSPLYYNYSNTKRKNNDPWIGARSGSIYEYSPGLRTIPYHATEDDFV</sequence>
<feature type="transmembrane region" description="Helical" evidence="1">
    <location>
        <begin position="12"/>
        <end position="33"/>
    </location>
</feature>
<dbReference type="RefSeq" id="WP_345195002.1">
    <property type="nucleotide sequence ID" value="NZ_BAABFL010000125.1"/>
</dbReference>
<protein>
    <submittedName>
        <fullName evidence="2">Uncharacterized protein</fullName>
    </submittedName>
</protein>
<feature type="transmembrane region" description="Helical" evidence="1">
    <location>
        <begin position="39"/>
        <end position="65"/>
    </location>
</feature>
<accession>A0ABP8V033</accession>
<keyword evidence="1" id="KW-0812">Transmembrane</keyword>
<proteinExistence type="predicted"/>
<organism evidence="2 3">
    <name type="scientific">Kistimonas scapharcae</name>
    <dbReference type="NCBI Taxonomy" id="1036133"/>
    <lineage>
        <taxon>Bacteria</taxon>
        <taxon>Pseudomonadati</taxon>
        <taxon>Pseudomonadota</taxon>
        <taxon>Gammaproteobacteria</taxon>
        <taxon>Oceanospirillales</taxon>
        <taxon>Endozoicomonadaceae</taxon>
        <taxon>Kistimonas</taxon>
    </lineage>
</organism>
<dbReference type="EMBL" id="BAABFL010000125">
    <property type="protein sequence ID" value="GAA4649222.1"/>
    <property type="molecule type" value="Genomic_DNA"/>
</dbReference>
<comment type="caution">
    <text evidence="2">The sequence shown here is derived from an EMBL/GenBank/DDBJ whole genome shotgun (WGS) entry which is preliminary data.</text>
</comment>
<dbReference type="Proteomes" id="UP001500604">
    <property type="component" value="Unassembled WGS sequence"/>
</dbReference>
<keyword evidence="1" id="KW-0472">Membrane</keyword>
<name>A0ABP8V033_9GAMM</name>